<proteinExistence type="predicted"/>
<evidence type="ECO:0000256" key="2">
    <source>
        <dbReference type="SAM" id="Phobius"/>
    </source>
</evidence>
<name>A0ABP9DNX4_9ACTN</name>
<reference evidence="4" key="1">
    <citation type="journal article" date="2019" name="Int. J. Syst. Evol. Microbiol.">
        <title>The Global Catalogue of Microorganisms (GCM) 10K type strain sequencing project: providing services to taxonomists for standard genome sequencing and annotation.</title>
        <authorList>
            <consortium name="The Broad Institute Genomics Platform"/>
            <consortium name="The Broad Institute Genome Sequencing Center for Infectious Disease"/>
            <person name="Wu L."/>
            <person name="Ma J."/>
        </authorList>
    </citation>
    <scope>NUCLEOTIDE SEQUENCE [LARGE SCALE GENOMIC DNA]</scope>
    <source>
        <strain evidence="4">JCM 13006</strain>
    </source>
</reference>
<feature type="compositionally biased region" description="Low complexity" evidence="1">
    <location>
        <begin position="98"/>
        <end position="121"/>
    </location>
</feature>
<evidence type="ECO:0000313" key="3">
    <source>
        <dbReference type="EMBL" id="GAA4848869.1"/>
    </source>
</evidence>
<feature type="region of interest" description="Disordered" evidence="1">
    <location>
        <begin position="288"/>
        <end position="308"/>
    </location>
</feature>
<organism evidence="3 4">
    <name type="scientific">Kitasatospora terrestris</name>
    <dbReference type="NCBI Taxonomy" id="258051"/>
    <lineage>
        <taxon>Bacteria</taxon>
        <taxon>Bacillati</taxon>
        <taxon>Actinomycetota</taxon>
        <taxon>Actinomycetes</taxon>
        <taxon>Kitasatosporales</taxon>
        <taxon>Streptomycetaceae</taxon>
        <taxon>Kitasatospora</taxon>
    </lineage>
</organism>
<protein>
    <submittedName>
        <fullName evidence="3">Uncharacterized protein</fullName>
    </submittedName>
</protein>
<dbReference type="RefSeq" id="WP_345697075.1">
    <property type="nucleotide sequence ID" value="NZ_BAABIS010000001.1"/>
</dbReference>
<feature type="transmembrane region" description="Helical" evidence="2">
    <location>
        <begin position="48"/>
        <end position="67"/>
    </location>
</feature>
<keyword evidence="2" id="KW-0812">Transmembrane</keyword>
<comment type="caution">
    <text evidence="3">The sequence shown here is derived from an EMBL/GenBank/DDBJ whole genome shotgun (WGS) entry which is preliminary data.</text>
</comment>
<sequence>MHDSEQVGREVSAVFEQAVGDAEPPLTRLVAGATADGRRIRRSRRIRVTGAAVAVAVLAVGGPLLLARSGATAGQTSAAASGPAVAAGPNGTSGQSGTAGPNGTAATAPAGGTSPTGTTVPLTGAAAVRTLVSLIPSGSPIGQYSGRDGLPAGGRDSDVRGRVVYDAGHGSAAIQVSVEPHFVPDPKDGHGDLFSCASRGAQKICHVADLPDGGKLLTWEGRVFDEVQRGADLLRADGVRVSVSTGSLMDAKHEQVLRQEPPLTLDQLENMALSPAWHARIGAQEAAEAAAQITPYQDQRSASATPEP</sequence>
<evidence type="ECO:0000313" key="4">
    <source>
        <dbReference type="Proteomes" id="UP001501752"/>
    </source>
</evidence>
<keyword evidence="2" id="KW-0472">Membrane</keyword>
<feature type="compositionally biased region" description="Polar residues" evidence="1">
    <location>
        <begin position="294"/>
        <end position="308"/>
    </location>
</feature>
<dbReference type="Proteomes" id="UP001501752">
    <property type="component" value="Unassembled WGS sequence"/>
</dbReference>
<gene>
    <name evidence="3" type="ORF">GCM10023235_27120</name>
</gene>
<keyword evidence="4" id="KW-1185">Reference proteome</keyword>
<keyword evidence="2" id="KW-1133">Transmembrane helix</keyword>
<evidence type="ECO:0000256" key="1">
    <source>
        <dbReference type="SAM" id="MobiDB-lite"/>
    </source>
</evidence>
<dbReference type="EMBL" id="BAABIS010000001">
    <property type="protein sequence ID" value="GAA4848869.1"/>
    <property type="molecule type" value="Genomic_DNA"/>
</dbReference>
<accession>A0ABP9DNX4</accession>
<feature type="region of interest" description="Disordered" evidence="1">
    <location>
        <begin position="81"/>
        <end position="121"/>
    </location>
</feature>